<proteinExistence type="predicted"/>
<evidence type="ECO:0000313" key="3">
    <source>
        <dbReference type="Proteomes" id="UP000189966"/>
    </source>
</evidence>
<name>A0A1T5I333_9GAMM</name>
<evidence type="ECO:0000313" key="2">
    <source>
        <dbReference type="EMBL" id="SKC33432.1"/>
    </source>
</evidence>
<dbReference type="InterPro" id="IPR012902">
    <property type="entry name" value="N_methyl_site"/>
</dbReference>
<dbReference type="Pfam" id="PF07963">
    <property type="entry name" value="N_methyl"/>
    <property type="match status" value="1"/>
</dbReference>
<keyword evidence="1" id="KW-0472">Membrane</keyword>
<dbReference type="AlphaFoldDB" id="A0A1T5I333"/>
<dbReference type="InterPro" id="IPR016419">
    <property type="entry name" value="Prepilin_Pept-dep_B_prd"/>
</dbReference>
<keyword evidence="1" id="KW-0812">Transmembrane</keyword>
<evidence type="ECO:0000256" key="1">
    <source>
        <dbReference type="SAM" id="Phobius"/>
    </source>
</evidence>
<feature type="transmembrane region" description="Helical" evidence="1">
    <location>
        <begin position="12"/>
        <end position="36"/>
    </location>
</feature>
<dbReference type="PROSITE" id="PS00409">
    <property type="entry name" value="PROKAR_NTER_METHYL"/>
    <property type="match status" value="1"/>
</dbReference>
<gene>
    <name evidence="2" type="ORF">CZ809_03022</name>
</gene>
<keyword evidence="1" id="KW-1133">Transmembrane helix</keyword>
<dbReference type="PIRSF" id="PIRSF004525">
    <property type="entry name" value="Pilin_peptidase-dep_B_prd"/>
    <property type="match status" value="1"/>
</dbReference>
<organism evidence="2 3">
    <name type="scientific">Photobacterium piscicola</name>
    <dbReference type="NCBI Taxonomy" id="1378299"/>
    <lineage>
        <taxon>Bacteria</taxon>
        <taxon>Pseudomonadati</taxon>
        <taxon>Pseudomonadota</taxon>
        <taxon>Gammaproteobacteria</taxon>
        <taxon>Vibrionales</taxon>
        <taxon>Vibrionaceae</taxon>
        <taxon>Photobacterium</taxon>
    </lineage>
</organism>
<dbReference type="Proteomes" id="UP000189966">
    <property type="component" value="Unassembled WGS sequence"/>
</dbReference>
<accession>A0A1T5I333</accession>
<protein>
    <submittedName>
        <fullName evidence="2">Uncharacterized protein</fullName>
    </submittedName>
</protein>
<dbReference type="EMBL" id="FUZI01000006">
    <property type="protein sequence ID" value="SKC33432.1"/>
    <property type="molecule type" value="Genomic_DNA"/>
</dbReference>
<reference evidence="2 3" key="1">
    <citation type="submission" date="2017-02" db="EMBL/GenBank/DDBJ databases">
        <authorList>
            <person name="Peterson S.W."/>
        </authorList>
    </citation>
    <scope>NUCLEOTIDE SEQUENCE [LARGE SCALE GENOMIC DNA]</scope>
    <source>
        <strain evidence="3">type strain: NCCB 100098</strain>
    </source>
</reference>
<dbReference type="NCBIfam" id="TIGR02532">
    <property type="entry name" value="IV_pilin_GFxxxE"/>
    <property type="match status" value="1"/>
</dbReference>
<sequence length="209" mass="22288">MAIKNATQNKGFSLIELLIASSVGLIAIGVVGSVFLSGYKSANQRSLELLLQQDVNDALSLLKQDILRAGYQSGASSSYIISGATDIVTLGASSSGEQCISYAYYDGTVQHLRSFYSEIRTDSSDTPVKVLKFYTTTSAGVNISGTCKNGQSALDQNQIEVKEFSIVERALSSASATSKLLTIKLAASLRANPSISTAKSIQIKTRNWQ</sequence>
<dbReference type="OrthoDB" id="5817298at2"/>
<dbReference type="RefSeq" id="WP_080158405.1">
    <property type="nucleotide sequence ID" value="NZ_FUZI01000006.1"/>
</dbReference>